<dbReference type="GO" id="GO:0016042">
    <property type="term" value="P:lipid catabolic process"/>
    <property type="evidence" value="ECO:0007669"/>
    <property type="project" value="UniProtKB-KW"/>
</dbReference>
<dbReference type="PANTHER" id="PTHR14226">
    <property type="entry name" value="NEUROPATHY TARGET ESTERASE/SWISS CHEESE D.MELANOGASTER"/>
    <property type="match status" value="1"/>
</dbReference>
<organism evidence="6 7">
    <name type="scientific">Kinneretia aquatilis</name>
    <dbReference type="NCBI Taxonomy" id="2070761"/>
    <lineage>
        <taxon>Bacteria</taxon>
        <taxon>Pseudomonadati</taxon>
        <taxon>Pseudomonadota</taxon>
        <taxon>Betaproteobacteria</taxon>
        <taxon>Burkholderiales</taxon>
        <taxon>Sphaerotilaceae</taxon>
        <taxon>Roseateles</taxon>
    </lineage>
</organism>
<proteinExistence type="predicted"/>
<protein>
    <recommendedName>
        <fullName evidence="5">PNPLA domain-containing protein</fullName>
    </recommendedName>
</protein>
<dbReference type="PROSITE" id="PS51635">
    <property type="entry name" value="PNPLA"/>
    <property type="match status" value="1"/>
</dbReference>
<evidence type="ECO:0000256" key="1">
    <source>
        <dbReference type="ARBA" id="ARBA00022801"/>
    </source>
</evidence>
<dbReference type="Proteomes" id="UP000235916">
    <property type="component" value="Unassembled WGS sequence"/>
</dbReference>
<evidence type="ECO:0000256" key="2">
    <source>
        <dbReference type="ARBA" id="ARBA00022963"/>
    </source>
</evidence>
<evidence type="ECO:0000313" key="6">
    <source>
        <dbReference type="EMBL" id="PND39580.1"/>
    </source>
</evidence>
<keyword evidence="1" id="KW-0378">Hydrolase</keyword>
<dbReference type="GO" id="GO:0016787">
    <property type="term" value="F:hydrolase activity"/>
    <property type="evidence" value="ECO:0007669"/>
    <property type="project" value="UniProtKB-KW"/>
</dbReference>
<dbReference type="InterPro" id="IPR016035">
    <property type="entry name" value="Acyl_Trfase/lysoPLipase"/>
</dbReference>
<comment type="caution">
    <text evidence="4">Lacks conserved residue(s) required for the propagation of feature annotation.</text>
</comment>
<evidence type="ECO:0000313" key="7">
    <source>
        <dbReference type="Proteomes" id="UP000235916"/>
    </source>
</evidence>
<evidence type="ECO:0000256" key="4">
    <source>
        <dbReference type="PROSITE-ProRule" id="PRU01161"/>
    </source>
</evidence>
<dbReference type="EMBL" id="POSP01000003">
    <property type="protein sequence ID" value="PND39580.1"/>
    <property type="molecule type" value="Genomic_DNA"/>
</dbReference>
<sequence>MGALIAAQYACGHSLDQILAQTRRFAAGGERLTLPLVSLVAGRRVERDLRRLFGERLIEQLWLPFFAAACNLSEGNTSTLDQGPIWRAVLASNSPAGLFPPVLQGGALLVDGAILDNVPVQAMRMRLGTPLERRRGNGSIIAVDVDVRENLRADQGLQRLNNWQVLKRWLRPGAPAAPGIADILYSAGHIGSLGQRQRARAQADHYLEPPVAKYPLMAYSQGSEIAELGYRHAMEHIEQWDRTQLLNLKPRD</sequence>
<gene>
    <name evidence="6" type="ORF">C1O66_06045</name>
</gene>
<dbReference type="Pfam" id="PF01734">
    <property type="entry name" value="Patatin"/>
    <property type="match status" value="1"/>
</dbReference>
<dbReference type="InterPro" id="IPR050301">
    <property type="entry name" value="NTE"/>
</dbReference>
<keyword evidence="7" id="KW-1185">Reference proteome</keyword>
<keyword evidence="2" id="KW-0442">Lipid degradation</keyword>
<feature type="short sequence motif" description="DGA/G" evidence="4">
    <location>
        <begin position="111"/>
        <end position="113"/>
    </location>
</feature>
<dbReference type="AlphaFoldDB" id="A0A2N8L1I9"/>
<evidence type="ECO:0000259" key="5">
    <source>
        <dbReference type="PROSITE" id="PS51635"/>
    </source>
</evidence>
<dbReference type="PANTHER" id="PTHR14226:SF29">
    <property type="entry name" value="NEUROPATHY TARGET ESTERASE SWS"/>
    <property type="match status" value="1"/>
</dbReference>
<reference evidence="6 7" key="1">
    <citation type="submission" date="2018-01" db="EMBL/GenBank/DDBJ databases">
        <title>Draft genome sequence of Paucibacter aquatile CR182 isolated from freshwater of the Nakdong River.</title>
        <authorList>
            <person name="Choi A."/>
            <person name="Chung E.J."/>
        </authorList>
    </citation>
    <scope>NUCLEOTIDE SEQUENCE [LARGE SCALE GENOMIC DNA]</scope>
    <source>
        <strain evidence="6 7">CR182</strain>
    </source>
</reference>
<dbReference type="InterPro" id="IPR002641">
    <property type="entry name" value="PNPLA_dom"/>
</dbReference>
<name>A0A2N8L1I9_9BURK</name>
<feature type="domain" description="PNPLA" evidence="5">
    <location>
        <begin position="1"/>
        <end position="124"/>
    </location>
</feature>
<comment type="caution">
    <text evidence="6">The sequence shown here is derived from an EMBL/GenBank/DDBJ whole genome shotgun (WGS) entry which is preliminary data.</text>
</comment>
<keyword evidence="3" id="KW-0443">Lipid metabolism</keyword>
<dbReference type="Gene3D" id="3.40.1090.10">
    <property type="entry name" value="Cytosolic phospholipase A2 catalytic domain"/>
    <property type="match status" value="1"/>
</dbReference>
<accession>A0A2N8L1I9</accession>
<evidence type="ECO:0000256" key="3">
    <source>
        <dbReference type="ARBA" id="ARBA00023098"/>
    </source>
</evidence>
<dbReference type="SUPFAM" id="SSF52151">
    <property type="entry name" value="FabD/lysophospholipase-like"/>
    <property type="match status" value="1"/>
</dbReference>